<proteinExistence type="predicted"/>
<dbReference type="RefSeq" id="WP_177215551.1">
    <property type="nucleotide sequence ID" value="NZ_FOGI01000005.1"/>
</dbReference>
<reference evidence="4" key="1">
    <citation type="submission" date="2016-10" db="EMBL/GenBank/DDBJ databases">
        <authorList>
            <person name="Varghese N."/>
            <person name="Submissions S."/>
        </authorList>
    </citation>
    <scope>NUCLEOTIDE SEQUENCE [LARGE SCALE GENOMIC DNA]</scope>
    <source>
        <strain evidence="4">DSM 44260</strain>
    </source>
</reference>
<dbReference type="AlphaFoldDB" id="A0A1H9RWT9"/>
<dbReference type="EMBL" id="FOGI01000005">
    <property type="protein sequence ID" value="SER77260.1"/>
    <property type="molecule type" value="Genomic_DNA"/>
</dbReference>
<keyword evidence="1" id="KW-0732">Signal</keyword>
<dbReference type="Proteomes" id="UP000199051">
    <property type="component" value="Unassembled WGS sequence"/>
</dbReference>
<name>A0A1H9RWT9_9PSEU</name>
<feature type="chain" id="PRO_5011738174" description="DUF4082 domain-containing protein" evidence="1">
    <location>
        <begin position="22"/>
        <end position="282"/>
    </location>
</feature>
<accession>A0A1H9RWT9</accession>
<evidence type="ECO:0000259" key="2">
    <source>
        <dbReference type="Pfam" id="PF13313"/>
    </source>
</evidence>
<sequence length="282" mass="30467">MRRLVALVLGLLLLTAGTAWADSPRVWVDLPADNAQVPVGQAVTIRGHSAGVPGDGVKFTELALHDQNHFIVIAGAGQTDWEYTFTPSEPQIGPLTVFARVVLDSRQSTTTEVLHLRIADLQRPSAACPCVFEPPGTGRLYNERASLELGLRFFVDRPGSVTGVQLAAGLPWAEGITAHLWTLNGTLLASTTEHANYPRLDFASPVPVDPFAGYVVSYTSPNGVYYATPGYFTQRISIPPITAHYDNYEPFPHSAPGLFGQAGAYPRSTYNGGNYWVSPVFA</sequence>
<feature type="domain" description="DUF4082" evidence="2">
    <location>
        <begin position="141"/>
        <end position="277"/>
    </location>
</feature>
<dbReference type="Pfam" id="PF13313">
    <property type="entry name" value="DUF4082"/>
    <property type="match status" value="1"/>
</dbReference>
<evidence type="ECO:0000313" key="4">
    <source>
        <dbReference type="Proteomes" id="UP000199051"/>
    </source>
</evidence>
<evidence type="ECO:0000256" key="1">
    <source>
        <dbReference type="SAM" id="SignalP"/>
    </source>
</evidence>
<protein>
    <recommendedName>
        <fullName evidence="2">DUF4082 domain-containing protein</fullName>
    </recommendedName>
</protein>
<evidence type="ECO:0000313" key="3">
    <source>
        <dbReference type="EMBL" id="SER77260.1"/>
    </source>
</evidence>
<feature type="signal peptide" evidence="1">
    <location>
        <begin position="1"/>
        <end position="21"/>
    </location>
</feature>
<organism evidence="3 4">
    <name type="scientific">Actinokineospora terrae</name>
    <dbReference type="NCBI Taxonomy" id="155974"/>
    <lineage>
        <taxon>Bacteria</taxon>
        <taxon>Bacillati</taxon>
        <taxon>Actinomycetota</taxon>
        <taxon>Actinomycetes</taxon>
        <taxon>Pseudonocardiales</taxon>
        <taxon>Pseudonocardiaceae</taxon>
        <taxon>Actinokineospora</taxon>
    </lineage>
</organism>
<gene>
    <name evidence="3" type="ORF">SAMN04487818_105146</name>
</gene>
<dbReference type="InterPro" id="IPR025141">
    <property type="entry name" value="DUF4082"/>
</dbReference>
<keyword evidence="4" id="KW-1185">Reference proteome</keyword>
<dbReference type="STRING" id="155974.SAMN04487818_105146"/>